<dbReference type="InterPro" id="IPR000905">
    <property type="entry name" value="Gcp-like_dom"/>
</dbReference>
<dbReference type="Pfam" id="PF00814">
    <property type="entry name" value="TsaD"/>
    <property type="match status" value="1"/>
</dbReference>
<keyword evidence="2" id="KW-0808">Transferase</keyword>
<dbReference type="RefSeq" id="WP_231042755.1">
    <property type="nucleotide sequence ID" value="NZ_CP106881.1"/>
</dbReference>
<dbReference type="Proteomes" id="UP001162800">
    <property type="component" value="Chromosome"/>
</dbReference>
<dbReference type="SUPFAM" id="SSF53067">
    <property type="entry name" value="Actin-like ATPase domain"/>
    <property type="match status" value="2"/>
</dbReference>
<dbReference type="CDD" id="cd24032">
    <property type="entry name" value="ASKHA_NBD_TsaB"/>
    <property type="match status" value="1"/>
</dbReference>
<evidence type="ECO:0000259" key="1">
    <source>
        <dbReference type="Pfam" id="PF00814"/>
    </source>
</evidence>
<dbReference type="InterPro" id="IPR022496">
    <property type="entry name" value="T6A_TsaB"/>
</dbReference>
<sequence>MNLLAFDTSTDTLCIAVQRADALWQHRGPGGAQSSAQLLPAIRRLMAEAGLEFQALDAIVFGRGPGSFTGLRTACAIAQGLAFGADVPVLPVDTLLAVAEAARAEHGCTEVVAVLDARMNEVYHAPYRWQGGAWQAAGETGVCAPELLQVPAGWAVAGNAQAAYGERLAPGARHLAALPTAAALLRLAPTLLAAQGSAPAAAALPLYIRDKVAQTTAERAAARLAAPPHP</sequence>
<name>A0ABY6G5V9_9BURK</name>
<dbReference type="PANTHER" id="PTHR11735:SF11">
    <property type="entry name" value="TRNA THREONYLCARBAMOYLADENOSINE BIOSYNTHESIS PROTEIN TSAB"/>
    <property type="match status" value="1"/>
</dbReference>
<protein>
    <submittedName>
        <fullName evidence="2">tRNA (Adenosine(37)-N6)-threonylcarbamoyltransferase complex dimerization subunit type 1 TsaB</fullName>
        <ecNumber evidence="2">2.3.1.234</ecNumber>
    </submittedName>
</protein>
<dbReference type="PANTHER" id="PTHR11735">
    <property type="entry name" value="TRNA N6-ADENOSINE THREONYLCARBAMOYLTRANSFERASE"/>
    <property type="match status" value="1"/>
</dbReference>
<dbReference type="NCBIfam" id="TIGR03725">
    <property type="entry name" value="T6A_YeaZ"/>
    <property type="match status" value="1"/>
</dbReference>
<gene>
    <name evidence="2" type="primary">tsaB</name>
    <name evidence="2" type="ORF">M9799_09170</name>
</gene>
<dbReference type="GO" id="GO:0061711">
    <property type="term" value="F:tRNA N(6)-L-threonylcarbamoyladenine synthase activity"/>
    <property type="evidence" value="ECO:0007669"/>
    <property type="project" value="UniProtKB-EC"/>
</dbReference>
<proteinExistence type="predicted"/>
<dbReference type="InterPro" id="IPR043129">
    <property type="entry name" value="ATPase_NBD"/>
</dbReference>
<keyword evidence="2" id="KW-0012">Acyltransferase</keyword>
<evidence type="ECO:0000313" key="2">
    <source>
        <dbReference type="EMBL" id="UYG50286.1"/>
    </source>
</evidence>
<organism evidence="2 3">
    <name type="scientific">Comamonas endophytica</name>
    <dbReference type="NCBI Taxonomy" id="2949090"/>
    <lineage>
        <taxon>Bacteria</taxon>
        <taxon>Pseudomonadati</taxon>
        <taxon>Pseudomonadota</taxon>
        <taxon>Betaproteobacteria</taxon>
        <taxon>Burkholderiales</taxon>
        <taxon>Comamonadaceae</taxon>
        <taxon>Comamonas</taxon>
    </lineage>
</organism>
<dbReference type="Gene3D" id="3.30.420.40">
    <property type="match status" value="2"/>
</dbReference>
<reference evidence="2" key="1">
    <citation type="submission" date="2022-09" db="EMBL/GenBank/DDBJ databases">
        <title>The complete genome of Acidovorax sp. 5MLIR.</title>
        <authorList>
            <person name="Liu L."/>
            <person name="Yue J."/>
            <person name="Yang F."/>
            <person name="Yuan J."/>
            <person name="Li L."/>
        </authorList>
    </citation>
    <scope>NUCLEOTIDE SEQUENCE</scope>
    <source>
        <strain evidence="2">5MLIR</strain>
    </source>
</reference>
<accession>A0ABY6G5V9</accession>
<keyword evidence="3" id="KW-1185">Reference proteome</keyword>
<evidence type="ECO:0000313" key="3">
    <source>
        <dbReference type="Proteomes" id="UP001162800"/>
    </source>
</evidence>
<dbReference type="EC" id="2.3.1.234" evidence="2"/>
<dbReference type="EMBL" id="CP106881">
    <property type="protein sequence ID" value="UYG50286.1"/>
    <property type="molecule type" value="Genomic_DNA"/>
</dbReference>
<feature type="domain" description="Gcp-like" evidence="1">
    <location>
        <begin position="34"/>
        <end position="152"/>
    </location>
</feature>